<name>A0ABV6V9A8_9ACTN</name>
<evidence type="ECO:0000313" key="2">
    <source>
        <dbReference type="Proteomes" id="UP001592582"/>
    </source>
</evidence>
<gene>
    <name evidence="1" type="ORF">ACEZDG_13205</name>
</gene>
<comment type="caution">
    <text evidence="1">The sequence shown here is derived from an EMBL/GenBank/DDBJ whole genome shotgun (WGS) entry which is preliminary data.</text>
</comment>
<reference evidence="1 2" key="1">
    <citation type="submission" date="2024-09" db="EMBL/GenBank/DDBJ databases">
        <authorList>
            <person name="Lee S.D."/>
        </authorList>
    </citation>
    <scope>NUCLEOTIDE SEQUENCE [LARGE SCALE GENOMIC DNA]</scope>
    <source>
        <strain evidence="1 2">N1-1</strain>
    </source>
</reference>
<proteinExistence type="predicted"/>
<sequence>MLLTLDRLHWLREPPLSTGYWCEALAYTPHDDRSFWLGSTSTPSPRLALRWLRERTKDVLDQLDAAAAWPAHEWLDDHAEHERALSSLACGEMYSLSIREDTTRYILSARPTRSTP</sequence>
<accession>A0ABV6V9A8</accession>
<dbReference type="Proteomes" id="UP001592582">
    <property type="component" value="Unassembled WGS sequence"/>
</dbReference>
<dbReference type="EMBL" id="JBHEZX010000005">
    <property type="protein sequence ID" value="MFC1410226.1"/>
    <property type="molecule type" value="Genomic_DNA"/>
</dbReference>
<dbReference type="RefSeq" id="WP_380507494.1">
    <property type="nucleotide sequence ID" value="NZ_JBHEZX010000005.1"/>
</dbReference>
<keyword evidence="2" id="KW-1185">Reference proteome</keyword>
<evidence type="ECO:0000313" key="1">
    <source>
        <dbReference type="EMBL" id="MFC1410226.1"/>
    </source>
</evidence>
<organism evidence="1 2">
    <name type="scientific">Streptacidiphilus alkalitolerans</name>
    <dbReference type="NCBI Taxonomy" id="3342712"/>
    <lineage>
        <taxon>Bacteria</taxon>
        <taxon>Bacillati</taxon>
        <taxon>Actinomycetota</taxon>
        <taxon>Actinomycetes</taxon>
        <taxon>Kitasatosporales</taxon>
        <taxon>Streptomycetaceae</taxon>
        <taxon>Streptacidiphilus</taxon>
    </lineage>
</organism>
<protein>
    <submittedName>
        <fullName evidence="1">Uncharacterized protein</fullName>
    </submittedName>
</protein>